<evidence type="ECO:0000313" key="9">
    <source>
        <dbReference type="Proteomes" id="UP000516160"/>
    </source>
</evidence>
<gene>
    <name evidence="8" type="ORF">HYG86_01450</name>
</gene>
<dbReference type="GO" id="GO:0016987">
    <property type="term" value="F:sigma factor activity"/>
    <property type="evidence" value="ECO:0007669"/>
    <property type="project" value="UniProtKB-KW"/>
</dbReference>
<dbReference type="CDD" id="cd06171">
    <property type="entry name" value="Sigma70_r4"/>
    <property type="match status" value="1"/>
</dbReference>
<dbReference type="Pfam" id="PF04542">
    <property type="entry name" value="Sigma70_r2"/>
    <property type="match status" value="1"/>
</dbReference>
<keyword evidence="9" id="KW-1185">Reference proteome</keyword>
<evidence type="ECO:0000256" key="5">
    <source>
        <dbReference type="ARBA" id="ARBA00023163"/>
    </source>
</evidence>
<dbReference type="Proteomes" id="UP000516160">
    <property type="component" value="Chromosome"/>
</dbReference>
<keyword evidence="3" id="KW-0731">Sigma factor</keyword>
<comment type="similarity">
    <text evidence="1">Belongs to the sigma-70 factor family. ECF subfamily.</text>
</comment>
<dbReference type="GO" id="GO:0003677">
    <property type="term" value="F:DNA binding"/>
    <property type="evidence" value="ECO:0007669"/>
    <property type="project" value="UniProtKB-KW"/>
</dbReference>
<dbReference type="GO" id="GO:0006352">
    <property type="term" value="P:DNA-templated transcription initiation"/>
    <property type="evidence" value="ECO:0007669"/>
    <property type="project" value="InterPro"/>
</dbReference>
<dbReference type="Pfam" id="PF08281">
    <property type="entry name" value="Sigma70_r4_2"/>
    <property type="match status" value="1"/>
</dbReference>
<organism evidence="8 9">
    <name type="scientific">Alkalicella caledoniensis</name>
    <dbReference type="NCBI Taxonomy" id="2731377"/>
    <lineage>
        <taxon>Bacteria</taxon>
        <taxon>Bacillati</taxon>
        <taxon>Bacillota</taxon>
        <taxon>Clostridia</taxon>
        <taxon>Eubacteriales</taxon>
        <taxon>Proteinivoracaceae</taxon>
        <taxon>Alkalicella</taxon>
    </lineage>
</organism>
<keyword evidence="2" id="KW-0805">Transcription regulation</keyword>
<dbReference type="EMBL" id="CP058559">
    <property type="protein sequence ID" value="QNO13525.1"/>
    <property type="molecule type" value="Genomic_DNA"/>
</dbReference>
<keyword evidence="5" id="KW-0804">Transcription</keyword>
<dbReference type="PANTHER" id="PTHR43133">
    <property type="entry name" value="RNA POLYMERASE ECF-TYPE SIGMA FACTO"/>
    <property type="match status" value="1"/>
</dbReference>
<dbReference type="NCBIfam" id="TIGR02937">
    <property type="entry name" value="sigma70-ECF"/>
    <property type="match status" value="1"/>
</dbReference>
<dbReference type="AlphaFoldDB" id="A0A7G9W4B3"/>
<sequence>MQFKDDQLVKEIISGSKTSLDTLVNRYYEVIYSYSMRQVNNQHLSADLTQEVFIKMMKNIDKYRLGTNSFKYWLLKIALNHIRDYFRAEKSSRNINIEDLDCLSDYDSDNILDILEKDEKRTSVKKALNSLKEEEREIVILKYYNEMTIKEIGSLIGAKESTIKSKLYRALEKLRKKLKGGDKDEEF</sequence>
<evidence type="ECO:0000313" key="8">
    <source>
        <dbReference type="EMBL" id="QNO13525.1"/>
    </source>
</evidence>
<evidence type="ECO:0000256" key="3">
    <source>
        <dbReference type="ARBA" id="ARBA00023082"/>
    </source>
</evidence>
<evidence type="ECO:0000259" key="7">
    <source>
        <dbReference type="Pfam" id="PF08281"/>
    </source>
</evidence>
<evidence type="ECO:0000259" key="6">
    <source>
        <dbReference type="Pfam" id="PF04542"/>
    </source>
</evidence>
<dbReference type="KEGG" id="acae:HYG86_01450"/>
<accession>A0A7G9W4B3</accession>
<dbReference type="InterPro" id="IPR013324">
    <property type="entry name" value="RNA_pol_sigma_r3/r4-like"/>
</dbReference>
<evidence type="ECO:0000256" key="4">
    <source>
        <dbReference type="ARBA" id="ARBA00023125"/>
    </source>
</evidence>
<evidence type="ECO:0000256" key="2">
    <source>
        <dbReference type="ARBA" id="ARBA00023015"/>
    </source>
</evidence>
<dbReference type="SUPFAM" id="SSF88659">
    <property type="entry name" value="Sigma3 and sigma4 domains of RNA polymerase sigma factors"/>
    <property type="match status" value="1"/>
</dbReference>
<dbReference type="InterPro" id="IPR013249">
    <property type="entry name" value="RNA_pol_sigma70_r4_t2"/>
</dbReference>
<keyword evidence="4" id="KW-0238">DNA-binding</keyword>
<dbReference type="InterPro" id="IPR014284">
    <property type="entry name" value="RNA_pol_sigma-70_dom"/>
</dbReference>
<reference evidence="8 9" key="1">
    <citation type="submission" date="2020-07" db="EMBL/GenBank/DDBJ databases">
        <title>Alkalicella. sp. LB2 genome.</title>
        <authorList>
            <person name="Postec A."/>
            <person name="Quemeneur M."/>
        </authorList>
    </citation>
    <scope>NUCLEOTIDE SEQUENCE [LARGE SCALE GENOMIC DNA]</scope>
    <source>
        <strain evidence="8 9">LB2</strain>
    </source>
</reference>
<dbReference type="InterPro" id="IPR007627">
    <property type="entry name" value="RNA_pol_sigma70_r2"/>
</dbReference>
<feature type="domain" description="RNA polymerase sigma-70 region 2" evidence="6">
    <location>
        <begin position="23"/>
        <end position="90"/>
    </location>
</feature>
<dbReference type="SUPFAM" id="SSF88946">
    <property type="entry name" value="Sigma2 domain of RNA polymerase sigma factors"/>
    <property type="match status" value="1"/>
</dbReference>
<protein>
    <submittedName>
        <fullName evidence="8">Sigma-70 family RNA polymerase sigma factor</fullName>
    </submittedName>
</protein>
<dbReference type="InterPro" id="IPR013325">
    <property type="entry name" value="RNA_pol_sigma_r2"/>
</dbReference>
<name>A0A7G9W4B3_ALKCA</name>
<evidence type="ECO:0000256" key="1">
    <source>
        <dbReference type="ARBA" id="ARBA00010641"/>
    </source>
</evidence>
<feature type="domain" description="RNA polymerase sigma factor 70 region 4 type 2" evidence="7">
    <location>
        <begin position="124"/>
        <end position="174"/>
    </location>
</feature>
<dbReference type="Gene3D" id="1.10.10.10">
    <property type="entry name" value="Winged helix-like DNA-binding domain superfamily/Winged helix DNA-binding domain"/>
    <property type="match status" value="1"/>
</dbReference>
<dbReference type="RefSeq" id="WP_213167195.1">
    <property type="nucleotide sequence ID" value="NZ_CP058559.1"/>
</dbReference>
<proteinExistence type="inferred from homology"/>
<dbReference type="Gene3D" id="1.10.1740.10">
    <property type="match status" value="1"/>
</dbReference>
<dbReference type="InterPro" id="IPR039425">
    <property type="entry name" value="RNA_pol_sigma-70-like"/>
</dbReference>
<dbReference type="PANTHER" id="PTHR43133:SF8">
    <property type="entry name" value="RNA POLYMERASE SIGMA FACTOR HI_1459-RELATED"/>
    <property type="match status" value="1"/>
</dbReference>
<dbReference type="InterPro" id="IPR036388">
    <property type="entry name" value="WH-like_DNA-bd_sf"/>
</dbReference>